<organism evidence="2 3">
    <name type="scientific">Microbacterium flavum</name>
    <dbReference type="NCBI Taxonomy" id="415216"/>
    <lineage>
        <taxon>Bacteria</taxon>
        <taxon>Bacillati</taxon>
        <taxon>Actinomycetota</taxon>
        <taxon>Actinomycetes</taxon>
        <taxon>Micrococcales</taxon>
        <taxon>Microbacteriaceae</taxon>
        <taxon>Microbacterium</taxon>
    </lineage>
</organism>
<keyword evidence="2" id="KW-0418">Kinase</keyword>
<dbReference type="RefSeq" id="WP_215487498.1">
    <property type="nucleotide sequence ID" value="NZ_BAAAPJ010000002.1"/>
</dbReference>
<evidence type="ECO:0000313" key="3">
    <source>
        <dbReference type="Proteomes" id="UP000740605"/>
    </source>
</evidence>
<dbReference type="GO" id="GO:0016301">
    <property type="term" value="F:kinase activity"/>
    <property type="evidence" value="ECO:0007669"/>
    <property type="project" value="UniProtKB-KW"/>
</dbReference>
<feature type="transmembrane region" description="Helical" evidence="1">
    <location>
        <begin position="42"/>
        <end position="63"/>
    </location>
</feature>
<sequence length="126" mass="12366">MRPSPIDRSAAVLLAVEAAALAAVAGWEVVALLGGDTVDPTSSVALIVLTVVFAIAVGAFAVATVRGRSWGRSGGIVTQLLTLAVAVGAITGPDPAVGFAVALAVPAVIGLVLLFLAVRRAGAARG</sequence>
<feature type="transmembrane region" description="Helical" evidence="1">
    <location>
        <begin position="96"/>
        <end position="118"/>
    </location>
</feature>
<gene>
    <name evidence="2" type="ORF">J0P97_09275</name>
</gene>
<protein>
    <submittedName>
        <fullName evidence="2">Histidine kinase</fullName>
    </submittedName>
</protein>
<comment type="caution">
    <text evidence="2">The sequence shown here is derived from an EMBL/GenBank/DDBJ whole genome shotgun (WGS) entry which is preliminary data.</text>
</comment>
<reference evidence="2 3" key="1">
    <citation type="submission" date="2021-03" db="EMBL/GenBank/DDBJ databases">
        <title>Microbacterium pauli sp. nov., isolated from microfiltered milk.</title>
        <authorList>
            <person name="Bellassi P."/>
            <person name="Fontana A."/>
            <person name="Callegari M.L."/>
            <person name="Lorenzo M."/>
            <person name="Cappa F."/>
        </authorList>
    </citation>
    <scope>NUCLEOTIDE SEQUENCE [LARGE SCALE GENOMIC DNA]</scope>
    <source>
        <strain evidence="2 3">DSM 18909</strain>
    </source>
</reference>
<keyword evidence="1" id="KW-1133">Transmembrane helix</keyword>
<name>A0ABS5XWF2_9MICO</name>
<accession>A0ABS5XWF2</accession>
<proteinExistence type="predicted"/>
<dbReference type="EMBL" id="JAFLHG010000007">
    <property type="protein sequence ID" value="MBT8798262.1"/>
    <property type="molecule type" value="Genomic_DNA"/>
</dbReference>
<keyword evidence="3" id="KW-1185">Reference proteome</keyword>
<evidence type="ECO:0000256" key="1">
    <source>
        <dbReference type="SAM" id="Phobius"/>
    </source>
</evidence>
<keyword evidence="1" id="KW-0472">Membrane</keyword>
<evidence type="ECO:0000313" key="2">
    <source>
        <dbReference type="EMBL" id="MBT8798262.1"/>
    </source>
</evidence>
<keyword evidence="1" id="KW-0812">Transmembrane</keyword>
<feature type="transmembrane region" description="Helical" evidence="1">
    <location>
        <begin position="70"/>
        <end position="90"/>
    </location>
</feature>
<keyword evidence="2" id="KW-0808">Transferase</keyword>
<dbReference type="Proteomes" id="UP000740605">
    <property type="component" value="Unassembled WGS sequence"/>
</dbReference>